<organism evidence="1 2">
    <name type="scientific">Allobranchiibius huperziae</name>
    <dbReference type="NCBI Taxonomy" id="1874116"/>
    <lineage>
        <taxon>Bacteria</taxon>
        <taxon>Bacillati</taxon>
        <taxon>Actinomycetota</taxon>
        <taxon>Actinomycetes</taxon>
        <taxon>Micrococcales</taxon>
        <taxon>Dermacoccaceae</taxon>
        <taxon>Allobranchiibius</taxon>
    </lineage>
</organism>
<comment type="caution">
    <text evidence="1">The sequence shown here is derived from an EMBL/GenBank/DDBJ whole genome shotgun (WGS) entry which is preliminary data.</text>
</comment>
<sequence>MQASVHTFDFDTARGSVITDNGRVLPFDERVFAASRLRHLRPGQRVSIEVGAGEITRLWIVGIGPGQRIG</sequence>
<protein>
    <submittedName>
        <fullName evidence="1">Cold shock CspA family protein</fullName>
    </submittedName>
</protein>
<dbReference type="EMBL" id="JACCFW010000001">
    <property type="protein sequence ID" value="NYJ74038.1"/>
    <property type="molecule type" value="Genomic_DNA"/>
</dbReference>
<proteinExistence type="predicted"/>
<evidence type="ECO:0000313" key="1">
    <source>
        <dbReference type="EMBL" id="NYJ74038.1"/>
    </source>
</evidence>
<evidence type="ECO:0000313" key="2">
    <source>
        <dbReference type="Proteomes" id="UP000571817"/>
    </source>
</evidence>
<reference evidence="1 2" key="1">
    <citation type="submission" date="2020-07" db="EMBL/GenBank/DDBJ databases">
        <title>Sequencing the genomes of 1000 actinobacteria strains.</title>
        <authorList>
            <person name="Klenk H.-P."/>
        </authorList>
    </citation>
    <scope>NUCLEOTIDE SEQUENCE [LARGE SCALE GENOMIC DNA]</scope>
    <source>
        <strain evidence="1 2">DSM 29531</strain>
    </source>
</reference>
<keyword evidence="2" id="KW-1185">Reference proteome</keyword>
<dbReference type="RefSeq" id="WP_179479664.1">
    <property type="nucleotide sequence ID" value="NZ_JACCFW010000001.1"/>
</dbReference>
<dbReference type="Proteomes" id="UP000571817">
    <property type="component" value="Unassembled WGS sequence"/>
</dbReference>
<dbReference type="AlphaFoldDB" id="A0A853DAR5"/>
<gene>
    <name evidence="1" type="ORF">HNR15_001001</name>
</gene>
<accession>A0A853DAR5</accession>
<name>A0A853DAR5_9MICO</name>